<accession>A0AAV7NE59</accession>
<evidence type="ECO:0000256" key="1">
    <source>
        <dbReference type="SAM" id="MobiDB-lite"/>
    </source>
</evidence>
<feature type="compositionally biased region" description="Basic and acidic residues" evidence="1">
    <location>
        <begin position="1"/>
        <end position="20"/>
    </location>
</feature>
<gene>
    <name evidence="2" type="ORF">NDU88_001229</name>
</gene>
<organism evidence="2 3">
    <name type="scientific">Pleurodeles waltl</name>
    <name type="common">Iberian ribbed newt</name>
    <dbReference type="NCBI Taxonomy" id="8319"/>
    <lineage>
        <taxon>Eukaryota</taxon>
        <taxon>Metazoa</taxon>
        <taxon>Chordata</taxon>
        <taxon>Craniata</taxon>
        <taxon>Vertebrata</taxon>
        <taxon>Euteleostomi</taxon>
        <taxon>Amphibia</taxon>
        <taxon>Batrachia</taxon>
        <taxon>Caudata</taxon>
        <taxon>Salamandroidea</taxon>
        <taxon>Salamandridae</taxon>
        <taxon>Pleurodelinae</taxon>
        <taxon>Pleurodeles</taxon>
    </lineage>
</organism>
<dbReference type="AlphaFoldDB" id="A0AAV7NE59"/>
<proteinExistence type="predicted"/>
<keyword evidence="3" id="KW-1185">Reference proteome</keyword>
<evidence type="ECO:0000313" key="3">
    <source>
        <dbReference type="Proteomes" id="UP001066276"/>
    </source>
</evidence>
<feature type="region of interest" description="Disordered" evidence="1">
    <location>
        <begin position="1"/>
        <end position="23"/>
    </location>
</feature>
<comment type="caution">
    <text evidence="2">The sequence shown here is derived from an EMBL/GenBank/DDBJ whole genome shotgun (WGS) entry which is preliminary data.</text>
</comment>
<evidence type="ECO:0000313" key="2">
    <source>
        <dbReference type="EMBL" id="KAJ1112969.1"/>
    </source>
</evidence>
<protein>
    <submittedName>
        <fullName evidence="2">Uncharacterized protein</fullName>
    </submittedName>
</protein>
<dbReference type="EMBL" id="JANPWB010000012">
    <property type="protein sequence ID" value="KAJ1112969.1"/>
    <property type="molecule type" value="Genomic_DNA"/>
</dbReference>
<dbReference type="Proteomes" id="UP001066276">
    <property type="component" value="Chromosome 8"/>
</dbReference>
<name>A0AAV7NE59_PLEWA</name>
<reference evidence="2" key="1">
    <citation type="journal article" date="2022" name="bioRxiv">
        <title>Sequencing and chromosome-scale assembly of the giantPleurodeles waltlgenome.</title>
        <authorList>
            <person name="Brown T."/>
            <person name="Elewa A."/>
            <person name="Iarovenko S."/>
            <person name="Subramanian E."/>
            <person name="Araus A.J."/>
            <person name="Petzold A."/>
            <person name="Susuki M."/>
            <person name="Suzuki K.-i.T."/>
            <person name="Hayashi T."/>
            <person name="Toyoda A."/>
            <person name="Oliveira C."/>
            <person name="Osipova E."/>
            <person name="Leigh N.D."/>
            <person name="Simon A."/>
            <person name="Yun M.H."/>
        </authorList>
    </citation>
    <scope>NUCLEOTIDE SEQUENCE</scope>
    <source>
        <strain evidence="2">20211129_DDA</strain>
        <tissue evidence="2">Liver</tissue>
    </source>
</reference>
<sequence length="171" mass="20181">MERQDNLAKEMAGKSGWDDKDYSDELDDEYILDTINDNEMDEFNIKEKTETEQRKEVKDPLGQVLFEPSDVKHPRSAEWWPMRHVAEYIRQKIRNPLERNERNVMRAECSHPVIGEKDSMTPNLDPVLITYLFKLGRDPRKGLERLLKQCEYRLLDVLGPLARICDMVEES</sequence>